<dbReference type="InterPro" id="IPR013471">
    <property type="entry name" value="RNase_Z/BN"/>
</dbReference>
<keyword evidence="4" id="KW-0540">Nuclease</keyword>
<dbReference type="VEuPathDB" id="FungiDB:H310_10389"/>
<evidence type="ECO:0000256" key="6">
    <source>
        <dbReference type="ARBA" id="ARBA00022759"/>
    </source>
</evidence>
<keyword evidence="12" id="KW-1185">Reference proteome</keyword>
<feature type="domain" description="Metallo-beta-lactamase" evidence="10">
    <location>
        <begin position="68"/>
        <end position="97"/>
    </location>
</feature>
<dbReference type="HAMAP" id="MF_01818">
    <property type="entry name" value="RNase_Z_BN"/>
    <property type="match status" value="1"/>
</dbReference>
<dbReference type="SUPFAM" id="SSF56281">
    <property type="entry name" value="Metallo-hydrolase/oxidoreductase"/>
    <property type="match status" value="1"/>
</dbReference>
<dbReference type="GO" id="GO:0005634">
    <property type="term" value="C:nucleus"/>
    <property type="evidence" value="ECO:0007669"/>
    <property type="project" value="TreeGrafter"/>
</dbReference>
<keyword evidence="8" id="KW-0862">Zinc</keyword>
<proteinExistence type="inferred from homology"/>
<dbReference type="GO" id="GO:0046872">
    <property type="term" value="F:metal ion binding"/>
    <property type="evidence" value="ECO:0007669"/>
    <property type="project" value="UniProtKB-KW"/>
</dbReference>
<keyword evidence="5" id="KW-0479">Metal-binding</keyword>
<dbReference type="PANTHER" id="PTHR46018">
    <property type="entry name" value="ZINC PHOSPHODIESTERASE ELAC PROTEIN 1"/>
    <property type="match status" value="1"/>
</dbReference>
<dbReference type="InterPro" id="IPR036866">
    <property type="entry name" value="RibonucZ/Hydroxyglut_hydro"/>
</dbReference>
<accession>A0A418AVS1</accession>
<feature type="region of interest" description="Disordered" evidence="9">
    <location>
        <begin position="1"/>
        <end position="22"/>
    </location>
</feature>
<keyword evidence="3" id="KW-0819">tRNA processing</keyword>
<feature type="compositionally biased region" description="Polar residues" evidence="9">
    <location>
        <begin position="7"/>
        <end position="21"/>
    </location>
</feature>
<evidence type="ECO:0000256" key="5">
    <source>
        <dbReference type="ARBA" id="ARBA00022723"/>
    </source>
</evidence>
<name>A0A418AVS1_9STRA</name>
<evidence type="ECO:0000259" key="10">
    <source>
        <dbReference type="Pfam" id="PF00753"/>
    </source>
</evidence>
<dbReference type="AlphaFoldDB" id="A0A418AVS1"/>
<dbReference type="CDD" id="cd07717">
    <property type="entry name" value="RNaseZ_ZiPD-like_MBL-fold"/>
    <property type="match status" value="1"/>
</dbReference>
<organism evidence="11 12">
    <name type="scientific">Aphanomyces invadans</name>
    <dbReference type="NCBI Taxonomy" id="157072"/>
    <lineage>
        <taxon>Eukaryota</taxon>
        <taxon>Sar</taxon>
        <taxon>Stramenopiles</taxon>
        <taxon>Oomycota</taxon>
        <taxon>Saprolegniomycetes</taxon>
        <taxon>Saprolegniales</taxon>
        <taxon>Verrucalvaceae</taxon>
        <taxon>Aphanomyces</taxon>
    </lineage>
</organism>
<reference evidence="11 12" key="1">
    <citation type="submission" date="2018-08" db="EMBL/GenBank/DDBJ databases">
        <title>Aphanomyces genome sequencing and annotation.</title>
        <authorList>
            <person name="Minardi D."/>
            <person name="Oidtmann B."/>
            <person name="Van Der Giezen M."/>
            <person name="Studholme D.J."/>
        </authorList>
    </citation>
    <scope>NUCLEOTIDE SEQUENCE [LARGE SCALE GENOMIC DNA]</scope>
    <source>
        <strain evidence="11 12">NJM0002</strain>
    </source>
</reference>
<dbReference type="Proteomes" id="UP000285060">
    <property type="component" value="Unassembled WGS sequence"/>
</dbReference>
<keyword evidence="6" id="KW-0255">Endonuclease</keyword>
<dbReference type="GO" id="GO:0042781">
    <property type="term" value="F:3'-tRNA processing endoribonuclease activity"/>
    <property type="evidence" value="ECO:0007669"/>
    <property type="project" value="TreeGrafter"/>
</dbReference>
<evidence type="ECO:0000256" key="1">
    <source>
        <dbReference type="ARBA" id="ARBA00001947"/>
    </source>
</evidence>
<dbReference type="PANTHER" id="PTHR46018:SF2">
    <property type="entry name" value="ZINC PHOSPHODIESTERASE ELAC PROTEIN 1"/>
    <property type="match status" value="1"/>
</dbReference>
<evidence type="ECO:0000313" key="12">
    <source>
        <dbReference type="Proteomes" id="UP000285060"/>
    </source>
</evidence>
<sequence length="419" mass="45044">MDITFLGTASAQPSPTRNHSSLAFRPDANDVWLFDCGEATQHQLINLMADYADLAIPARGNTTQANSAPRLAKISRIFLTHLHGDHCFGLPGLLSTVGSIAPTNATTLDNGTPSRTSNPVHVYGPQGTKAYVRNMLLHTMTRIGTGWVSHPLSEAHLMSTIRFVVHELLMEPTSLSEKLHIDEVEGEDYVAQVTASAHAYWSLPIINGFTVTAAAIPHTVPTVGYLIREPTSPGRLNIDFVRPILERNSAALGLKTPLALLTQLKNGKTMTMPDGTVLTPDNCLAPSRPGRVVVILGDTSSAIDSAFVNLVQGDDVDLIVHEATNACLQSDITAGSSREAVEETAKSHGHSTPELAGAFAKAIGCKRLVLNHFSNRYKGDASEKSVQVMDEVRQLAVDAFGSDNVVCARDFMQVTIAPR</sequence>
<comment type="subunit">
    <text evidence="2">Homodimer.</text>
</comment>
<dbReference type="Pfam" id="PF00753">
    <property type="entry name" value="Lactamase_B"/>
    <property type="match status" value="1"/>
</dbReference>
<evidence type="ECO:0000256" key="2">
    <source>
        <dbReference type="ARBA" id="ARBA00011738"/>
    </source>
</evidence>
<evidence type="ECO:0000256" key="9">
    <source>
        <dbReference type="SAM" id="MobiDB-lite"/>
    </source>
</evidence>
<comment type="cofactor">
    <cofactor evidence="1">
        <name>Zn(2+)</name>
        <dbReference type="ChEBI" id="CHEBI:29105"/>
    </cofactor>
</comment>
<dbReference type="Gene3D" id="3.60.15.10">
    <property type="entry name" value="Ribonuclease Z/Hydroxyacylglutathione hydrolase-like"/>
    <property type="match status" value="1"/>
</dbReference>
<evidence type="ECO:0000256" key="8">
    <source>
        <dbReference type="ARBA" id="ARBA00022833"/>
    </source>
</evidence>
<keyword evidence="7" id="KW-0378">Hydrolase</keyword>
<gene>
    <name evidence="11" type="ORF">DYB32_005012</name>
</gene>
<comment type="caution">
    <text evidence="11">The sequence shown here is derived from an EMBL/GenBank/DDBJ whole genome shotgun (WGS) entry which is preliminary data.</text>
</comment>
<protein>
    <recommendedName>
        <fullName evidence="10">Metallo-beta-lactamase domain-containing protein</fullName>
    </recommendedName>
</protein>
<evidence type="ECO:0000313" key="11">
    <source>
        <dbReference type="EMBL" id="RHY29608.1"/>
    </source>
</evidence>
<evidence type="ECO:0000256" key="3">
    <source>
        <dbReference type="ARBA" id="ARBA00022694"/>
    </source>
</evidence>
<evidence type="ECO:0000256" key="4">
    <source>
        <dbReference type="ARBA" id="ARBA00022722"/>
    </source>
</evidence>
<dbReference type="EMBL" id="QUSY01000417">
    <property type="protein sequence ID" value="RHY29608.1"/>
    <property type="molecule type" value="Genomic_DNA"/>
</dbReference>
<evidence type="ECO:0000256" key="7">
    <source>
        <dbReference type="ARBA" id="ARBA00022801"/>
    </source>
</evidence>
<dbReference type="InterPro" id="IPR001279">
    <property type="entry name" value="Metallo-B-lactamas"/>
</dbReference>